<accession>A0A0A9H7V5</accession>
<reference evidence="1" key="1">
    <citation type="submission" date="2014-09" db="EMBL/GenBank/DDBJ databases">
        <authorList>
            <person name="Magalhaes I.L.F."/>
            <person name="Oliveira U."/>
            <person name="Santos F.R."/>
            <person name="Vidigal T.H.D.A."/>
            <person name="Brescovit A.D."/>
            <person name="Santos A.J."/>
        </authorList>
    </citation>
    <scope>NUCLEOTIDE SEQUENCE</scope>
    <source>
        <tissue evidence="1">Shoot tissue taken approximately 20 cm above the soil surface</tissue>
    </source>
</reference>
<proteinExistence type="predicted"/>
<evidence type="ECO:0000313" key="1">
    <source>
        <dbReference type="EMBL" id="JAE31884.1"/>
    </source>
</evidence>
<reference evidence="1" key="2">
    <citation type="journal article" date="2015" name="Data Brief">
        <title>Shoot transcriptome of the giant reed, Arundo donax.</title>
        <authorList>
            <person name="Barrero R.A."/>
            <person name="Guerrero F.D."/>
            <person name="Moolhuijzen P."/>
            <person name="Goolsby J.A."/>
            <person name="Tidwell J."/>
            <person name="Bellgard S.E."/>
            <person name="Bellgard M.I."/>
        </authorList>
    </citation>
    <scope>NUCLEOTIDE SEQUENCE</scope>
    <source>
        <tissue evidence="1">Shoot tissue taken approximately 20 cm above the soil surface</tissue>
    </source>
</reference>
<sequence length="36" mass="4091">MLKLPFSGQYQIISHVKLMYLVSDPFFCLDTSPGLT</sequence>
<protein>
    <submittedName>
        <fullName evidence="1">Uncharacterized protein</fullName>
    </submittedName>
</protein>
<dbReference type="AlphaFoldDB" id="A0A0A9H7V5"/>
<name>A0A0A9H7V5_ARUDO</name>
<organism evidence="1">
    <name type="scientific">Arundo donax</name>
    <name type="common">Giant reed</name>
    <name type="synonym">Donax arundinaceus</name>
    <dbReference type="NCBI Taxonomy" id="35708"/>
    <lineage>
        <taxon>Eukaryota</taxon>
        <taxon>Viridiplantae</taxon>
        <taxon>Streptophyta</taxon>
        <taxon>Embryophyta</taxon>
        <taxon>Tracheophyta</taxon>
        <taxon>Spermatophyta</taxon>
        <taxon>Magnoliopsida</taxon>
        <taxon>Liliopsida</taxon>
        <taxon>Poales</taxon>
        <taxon>Poaceae</taxon>
        <taxon>PACMAD clade</taxon>
        <taxon>Arundinoideae</taxon>
        <taxon>Arundineae</taxon>
        <taxon>Arundo</taxon>
    </lineage>
</organism>
<dbReference type="EMBL" id="GBRH01166012">
    <property type="protein sequence ID" value="JAE31884.1"/>
    <property type="molecule type" value="Transcribed_RNA"/>
</dbReference>